<organism evidence="1 2">
    <name type="scientific">Tetrabaena socialis</name>
    <dbReference type="NCBI Taxonomy" id="47790"/>
    <lineage>
        <taxon>Eukaryota</taxon>
        <taxon>Viridiplantae</taxon>
        <taxon>Chlorophyta</taxon>
        <taxon>core chlorophytes</taxon>
        <taxon>Chlorophyceae</taxon>
        <taxon>CS clade</taxon>
        <taxon>Chlamydomonadales</taxon>
        <taxon>Tetrabaenaceae</taxon>
        <taxon>Tetrabaena</taxon>
    </lineage>
</organism>
<reference evidence="1 2" key="1">
    <citation type="journal article" date="2017" name="Mol. Biol. Evol.">
        <title>The 4-celled Tetrabaena socialis nuclear genome reveals the essential components for genetic control of cell number at the origin of multicellularity in the volvocine lineage.</title>
        <authorList>
            <person name="Featherston J."/>
            <person name="Arakaki Y."/>
            <person name="Hanschen E.R."/>
            <person name="Ferris P.J."/>
            <person name="Michod R.E."/>
            <person name="Olson B.J.S.C."/>
            <person name="Nozaki H."/>
            <person name="Durand P.M."/>
        </authorList>
    </citation>
    <scope>NUCLEOTIDE SEQUENCE [LARGE SCALE GENOMIC DNA]</scope>
    <source>
        <strain evidence="1 2">NIES-571</strain>
    </source>
</reference>
<comment type="caution">
    <text evidence="1">The sequence shown here is derived from an EMBL/GenBank/DDBJ whole genome shotgun (WGS) entry which is preliminary data.</text>
</comment>
<protein>
    <submittedName>
        <fullName evidence="1">Uncharacterized protein</fullName>
    </submittedName>
</protein>
<gene>
    <name evidence="1" type="ORF">TSOC_001829</name>
</gene>
<proteinExistence type="predicted"/>
<evidence type="ECO:0000313" key="2">
    <source>
        <dbReference type="Proteomes" id="UP000236333"/>
    </source>
</evidence>
<keyword evidence="2" id="KW-1185">Reference proteome</keyword>
<dbReference type="Proteomes" id="UP000236333">
    <property type="component" value="Unassembled WGS sequence"/>
</dbReference>
<dbReference type="OrthoDB" id="545196at2759"/>
<evidence type="ECO:0000313" key="1">
    <source>
        <dbReference type="EMBL" id="PNH11397.1"/>
    </source>
</evidence>
<dbReference type="EMBL" id="PGGS01000030">
    <property type="protein sequence ID" value="PNH11397.1"/>
    <property type="molecule type" value="Genomic_DNA"/>
</dbReference>
<sequence length="272" mass="28803">MHISYAVMPISTAAAAIAAHSLDTSMVHRKRALRQADKALKNELTLLAQHQRTLTQQERSQVAEGPAGEGMVGLVMAAVWALAAGRGEPPFGDARAAPRKLLSKAVGNRLQRPLELQTAALEGQWIGQNRMAQPGALLLLDLERGTTLRPGGPGLGAADPSGAMGFGPGMLKWKRLLLPAQARACLNGHQSSAAPVRNGLTQRSPLSPVLRGCSWSRSRRTSTISVPHHADDTKLLVSDVDVDGPIAKAAVQPYCLSSPQLTPSPRILISCP</sequence>
<accession>A0A2J8AFU8</accession>
<name>A0A2J8AFU8_9CHLO</name>
<dbReference type="AlphaFoldDB" id="A0A2J8AFU8"/>